<name>A0A363CX42_9BACT</name>
<dbReference type="Gene3D" id="2.60.40.2250">
    <property type="match status" value="1"/>
</dbReference>
<dbReference type="GO" id="GO:0008233">
    <property type="term" value="F:peptidase activity"/>
    <property type="evidence" value="ECO:0007669"/>
    <property type="project" value="UniProtKB-KW"/>
</dbReference>
<organism evidence="2 3">
    <name type="scientific">Arcobacter caeni</name>
    <dbReference type="NCBI Taxonomy" id="1912877"/>
    <lineage>
        <taxon>Bacteria</taxon>
        <taxon>Pseudomonadati</taxon>
        <taxon>Campylobacterota</taxon>
        <taxon>Epsilonproteobacteria</taxon>
        <taxon>Campylobacterales</taxon>
        <taxon>Arcobacteraceae</taxon>
        <taxon>Arcobacter</taxon>
    </lineage>
</organism>
<dbReference type="PANTHER" id="PTHR33490">
    <property type="entry name" value="BLR5614 PROTEIN-RELATED"/>
    <property type="match status" value="1"/>
</dbReference>
<dbReference type="InterPro" id="IPR038765">
    <property type="entry name" value="Papain-like_cys_pep_sf"/>
</dbReference>
<dbReference type="Proteomes" id="UP000251135">
    <property type="component" value="Unassembled WGS sequence"/>
</dbReference>
<keyword evidence="2" id="KW-0378">Hydrolase</keyword>
<dbReference type="OrthoDB" id="9804872at2"/>
<dbReference type="GO" id="GO:0006508">
    <property type="term" value="P:proteolysis"/>
    <property type="evidence" value="ECO:0007669"/>
    <property type="project" value="UniProtKB-KW"/>
</dbReference>
<reference evidence="2 3" key="1">
    <citation type="submission" date="2017-02" db="EMBL/GenBank/DDBJ databases">
        <title>Arcobacter caeni sp. nov, a new Arcobacter species isolated from reclaimed water.</title>
        <authorList>
            <person name="Figueras M.J."/>
            <person name="Perez-Cataluna A."/>
            <person name="Salas-Masso N."/>
        </authorList>
    </citation>
    <scope>NUCLEOTIDE SEQUENCE [LARGE SCALE GENOMIC DNA]</scope>
    <source>
        <strain evidence="2 3">RW17-10</strain>
    </source>
</reference>
<evidence type="ECO:0000259" key="1">
    <source>
        <dbReference type="SMART" id="SM00460"/>
    </source>
</evidence>
<keyword evidence="3" id="KW-1185">Reference proteome</keyword>
<dbReference type="SMART" id="SM00460">
    <property type="entry name" value="TGc"/>
    <property type="match status" value="1"/>
</dbReference>
<protein>
    <submittedName>
        <fullName evidence="2">Cysteine protease</fullName>
    </submittedName>
</protein>
<dbReference type="EMBL" id="MUXE01000016">
    <property type="protein sequence ID" value="PUE63656.1"/>
    <property type="molecule type" value="Genomic_DNA"/>
</dbReference>
<accession>A0A363CX42</accession>
<comment type="caution">
    <text evidence="2">The sequence shown here is derived from an EMBL/GenBank/DDBJ whole genome shotgun (WGS) entry which is preliminary data.</text>
</comment>
<feature type="domain" description="Transglutaminase-like" evidence="1">
    <location>
        <begin position="159"/>
        <end position="219"/>
    </location>
</feature>
<evidence type="ECO:0000313" key="2">
    <source>
        <dbReference type="EMBL" id="PUE63656.1"/>
    </source>
</evidence>
<dbReference type="Pfam" id="PF01841">
    <property type="entry name" value="Transglut_core"/>
    <property type="match status" value="1"/>
</dbReference>
<dbReference type="PANTHER" id="PTHR33490:SF12">
    <property type="entry name" value="BLL5557 PROTEIN"/>
    <property type="match status" value="1"/>
</dbReference>
<dbReference type="AlphaFoldDB" id="A0A363CX42"/>
<dbReference type="Gene3D" id="3.10.620.30">
    <property type="match status" value="1"/>
</dbReference>
<evidence type="ECO:0000313" key="3">
    <source>
        <dbReference type="Proteomes" id="UP000251135"/>
    </source>
</evidence>
<proteinExistence type="predicted"/>
<dbReference type="SUPFAM" id="SSF54001">
    <property type="entry name" value="Cysteine proteinases"/>
    <property type="match status" value="1"/>
</dbReference>
<gene>
    <name evidence="2" type="ORF">B0174_10095</name>
</gene>
<dbReference type="InterPro" id="IPR002931">
    <property type="entry name" value="Transglutaminase-like"/>
</dbReference>
<sequence length="263" mass="30470">MWLYTSCTFKFDISEFTPFLFMLRPQNNSSQFISLEKLQIKPNLEVNQFQDIYGNFYQRLIAPPGKFKIKCETKVKIKNNSNNAIGKGFVEIDNLPNEVLLYLLPSRYCESDCFNQMAIQITQGFSLGYEQVFAITNWIRNNISFENNSSDTQVTAIEINNRKYGVCRDFAHLAIALCRSISIPSRIVVGYLYKLEPMDLHAWFEVYIGDDWYRFDATQEPNKEGYIVVAYGRDAADVAVYNQFGLTLFPKSQKVKVKKINEI</sequence>
<keyword evidence="2" id="KW-0645">Protease</keyword>